<sequence>MPLASNEQKTCKKLAAHPKQCLAMAKKIGEKIVHTLNSSFLHTKKRNMMGGPDDVALHFSDDASRTATKHPLAVCFHLAFRALALLVYLMCGWFSNSFISCFVTIIIFLSLDFWTVKNVTGRLLVGLRWWNYVDDEGKSHWVFESRKDEDITLVDTAEAQIFWLALVLTPVVWFLLLFVSFFRLNVKWFIVVIVALILNGANLYGYLRCKVKGTDKFSSAISSMMGKQMISSMFSSLWKKPEQPPPARSFTNTV</sequence>
<dbReference type="Proteomes" id="UP000499080">
    <property type="component" value="Unassembled WGS sequence"/>
</dbReference>
<dbReference type="PANTHER" id="PTHR13019">
    <property type="entry name" value="GOLGI APPARATUS MEMBRANE PROTEIN TVP23"/>
    <property type="match status" value="1"/>
</dbReference>
<comment type="subcellular location">
    <subcellularLocation>
        <location evidence="1 6">Membrane</location>
        <topology evidence="1 6">Multi-pass membrane protein</topology>
    </subcellularLocation>
</comment>
<evidence type="ECO:0000256" key="1">
    <source>
        <dbReference type="ARBA" id="ARBA00004141"/>
    </source>
</evidence>
<dbReference type="EMBL" id="BGPR01011809">
    <property type="protein sequence ID" value="GBN53077.1"/>
    <property type="molecule type" value="Genomic_DNA"/>
</dbReference>
<comment type="similarity">
    <text evidence="2 6">Belongs to the TVP23 family.</text>
</comment>
<dbReference type="Pfam" id="PF05832">
    <property type="entry name" value="DUF846"/>
    <property type="match status" value="1"/>
</dbReference>
<name>A0A4Y2PLF4_ARAVE</name>
<evidence type="ECO:0000256" key="2">
    <source>
        <dbReference type="ARBA" id="ARBA00005467"/>
    </source>
</evidence>
<organism evidence="7 11">
    <name type="scientific">Araneus ventricosus</name>
    <name type="common">Orbweaver spider</name>
    <name type="synonym">Epeira ventricosa</name>
    <dbReference type="NCBI Taxonomy" id="182803"/>
    <lineage>
        <taxon>Eukaryota</taxon>
        <taxon>Metazoa</taxon>
        <taxon>Ecdysozoa</taxon>
        <taxon>Arthropoda</taxon>
        <taxon>Chelicerata</taxon>
        <taxon>Arachnida</taxon>
        <taxon>Araneae</taxon>
        <taxon>Araneomorphae</taxon>
        <taxon>Entelegynae</taxon>
        <taxon>Araneoidea</taxon>
        <taxon>Araneidae</taxon>
        <taxon>Araneus</taxon>
    </lineage>
</organism>
<dbReference type="PANTHER" id="PTHR13019:SF25">
    <property type="entry name" value="GOLGI APPARATUS MEMBRANE PROTEIN TVP23 HOMOLOG"/>
    <property type="match status" value="1"/>
</dbReference>
<dbReference type="GO" id="GO:0016192">
    <property type="term" value="P:vesicle-mediated transport"/>
    <property type="evidence" value="ECO:0007669"/>
    <property type="project" value="TreeGrafter"/>
</dbReference>
<dbReference type="InterPro" id="IPR008564">
    <property type="entry name" value="TVP23-like"/>
</dbReference>
<comment type="caution">
    <text evidence="7">The sequence shown here is derived from an EMBL/GenBank/DDBJ whole genome shotgun (WGS) entry which is preliminary data.</text>
</comment>
<keyword evidence="11" id="KW-1185">Reference proteome</keyword>
<dbReference type="GO" id="GO:0009306">
    <property type="term" value="P:protein secretion"/>
    <property type="evidence" value="ECO:0007669"/>
    <property type="project" value="TreeGrafter"/>
</dbReference>
<accession>A0A4Y2PLF4</accession>
<protein>
    <recommendedName>
        <fullName evidence="6">Golgi apparatus membrane protein TVP23 homolog</fullName>
    </recommendedName>
</protein>
<feature type="transmembrane region" description="Helical" evidence="6">
    <location>
        <begin position="161"/>
        <end position="182"/>
    </location>
</feature>
<dbReference type="EMBL" id="BGPR01011781">
    <property type="protein sequence ID" value="GBN52921.1"/>
    <property type="molecule type" value="Genomic_DNA"/>
</dbReference>
<feature type="transmembrane region" description="Helical" evidence="6">
    <location>
        <begin position="188"/>
        <end position="207"/>
    </location>
</feature>
<keyword evidence="3 6" id="KW-0812">Transmembrane</keyword>
<evidence type="ECO:0000256" key="4">
    <source>
        <dbReference type="ARBA" id="ARBA00022989"/>
    </source>
</evidence>
<keyword evidence="4 6" id="KW-1133">Transmembrane helix</keyword>
<dbReference type="EMBL" id="BGPR01011756">
    <property type="protein sequence ID" value="GBN52798.1"/>
    <property type="molecule type" value="Genomic_DNA"/>
</dbReference>
<dbReference type="AlphaFoldDB" id="A0A4Y2PLF4"/>
<evidence type="ECO:0000256" key="6">
    <source>
        <dbReference type="RuleBase" id="RU361206"/>
    </source>
</evidence>
<reference evidence="7 11" key="1">
    <citation type="journal article" date="2019" name="Sci. Rep.">
        <title>Orb-weaving spider Araneus ventricosus genome elucidates the spidroin gene catalogue.</title>
        <authorList>
            <person name="Kono N."/>
            <person name="Nakamura H."/>
            <person name="Ohtoshi R."/>
            <person name="Moran D.A.P."/>
            <person name="Shinohara A."/>
            <person name="Yoshida Y."/>
            <person name="Fujiwara M."/>
            <person name="Mori M."/>
            <person name="Tomita M."/>
            <person name="Arakawa K."/>
        </authorList>
    </citation>
    <scope>NUCLEOTIDE SEQUENCE [LARGE SCALE GENOMIC DNA]</scope>
</reference>
<feature type="transmembrane region" description="Helical" evidence="6">
    <location>
        <begin position="96"/>
        <end position="114"/>
    </location>
</feature>
<evidence type="ECO:0000256" key="5">
    <source>
        <dbReference type="ARBA" id="ARBA00023136"/>
    </source>
</evidence>
<evidence type="ECO:0000313" key="11">
    <source>
        <dbReference type="Proteomes" id="UP000499080"/>
    </source>
</evidence>
<dbReference type="GO" id="GO:0000139">
    <property type="term" value="C:Golgi membrane"/>
    <property type="evidence" value="ECO:0007669"/>
    <property type="project" value="TreeGrafter"/>
</dbReference>
<proteinExistence type="inferred from homology"/>
<evidence type="ECO:0000313" key="9">
    <source>
        <dbReference type="EMBL" id="GBN53077.1"/>
    </source>
</evidence>
<evidence type="ECO:0000313" key="10">
    <source>
        <dbReference type="EMBL" id="GBN53123.1"/>
    </source>
</evidence>
<keyword evidence="5 6" id="KW-0472">Membrane</keyword>
<evidence type="ECO:0000256" key="3">
    <source>
        <dbReference type="ARBA" id="ARBA00022692"/>
    </source>
</evidence>
<gene>
    <name evidence="7" type="primary">TVP23B_0</name>
    <name evidence="8" type="synonym">TVP23B_1</name>
    <name evidence="10" type="synonym">TVP23B_2</name>
    <name evidence="9" type="synonym">TVP23B_3</name>
    <name evidence="10" type="ORF">AVEN_217485_1</name>
    <name evidence="7" type="ORF">AVEN_240140_1</name>
    <name evidence="9" type="ORF">AVEN_272810_1</name>
    <name evidence="8" type="ORF">AVEN_74875_1</name>
</gene>
<evidence type="ECO:0000313" key="8">
    <source>
        <dbReference type="EMBL" id="GBN52921.1"/>
    </source>
</evidence>
<dbReference type="OrthoDB" id="2151161at2759"/>
<evidence type="ECO:0000313" key="7">
    <source>
        <dbReference type="EMBL" id="GBN52798.1"/>
    </source>
</evidence>
<dbReference type="EMBL" id="BGPR01011819">
    <property type="protein sequence ID" value="GBN53123.1"/>
    <property type="molecule type" value="Genomic_DNA"/>
</dbReference>